<name>A0A0N9VGI1_9GAMM</name>
<keyword evidence="4 5" id="KW-0472">Membrane</keyword>
<dbReference type="EMBL" id="CP012808">
    <property type="protein sequence ID" value="ALH96741.1"/>
    <property type="molecule type" value="Genomic_DNA"/>
</dbReference>
<dbReference type="PANTHER" id="PTHR23508:SF10">
    <property type="entry name" value="CARBOXYLIC ACID TRANSPORTER PROTEIN HOMOLOG"/>
    <property type="match status" value="1"/>
</dbReference>
<evidence type="ECO:0000256" key="1">
    <source>
        <dbReference type="ARBA" id="ARBA00004141"/>
    </source>
</evidence>
<dbReference type="Proteomes" id="UP000064939">
    <property type="component" value="Chromosome"/>
</dbReference>
<dbReference type="InterPro" id="IPR036259">
    <property type="entry name" value="MFS_trans_sf"/>
</dbReference>
<dbReference type="PROSITE" id="PS50850">
    <property type="entry name" value="MFS"/>
    <property type="match status" value="1"/>
</dbReference>
<dbReference type="PROSITE" id="PS00217">
    <property type="entry name" value="SUGAR_TRANSPORT_2"/>
    <property type="match status" value="1"/>
</dbReference>
<evidence type="ECO:0000313" key="8">
    <source>
        <dbReference type="Proteomes" id="UP000064939"/>
    </source>
</evidence>
<feature type="transmembrane region" description="Helical" evidence="5">
    <location>
        <begin position="285"/>
        <end position="304"/>
    </location>
</feature>
<evidence type="ECO:0000256" key="4">
    <source>
        <dbReference type="ARBA" id="ARBA00023136"/>
    </source>
</evidence>
<feature type="domain" description="Major facilitator superfamily (MFS) profile" evidence="6">
    <location>
        <begin position="15"/>
        <end position="400"/>
    </location>
</feature>
<dbReference type="InterPro" id="IPR011701">
    <property type="entry name" value="MFS"/>
</dbReference>
<keyword evidence="2 5" id="KW-0812">Transmembrane</keyword>
<feature type="transmembrane region" description="Helical" evidence="5">
    <location>
        <begin position="50"/>
        <end position="69"/>
    </location>
</feature>
<dbReference type="OrthoDB" id="6627132at2"/>
<sequence>MDVKGNASQKNVVMTILICFLIALIEGIDLQSAGVAASGVREHFSLDKSALGMFFSAAILGLLPGGVIGGRLADRVGRKKILIFSVALFGIFSILTAVVTTYNGLLFARFMTGVGLGAALPNLVALASEAVSEKARGRAISLMYCGMPIGGVVISLLASTSLSEDWKVIFYVGGILPLLVIPLMMWFLPESRAFLATQNQQQNTPQISFKDLFNQHFRTPTILLWIGYFFTMMVVYMLLNWLPSLFMELGFEKKVANSIMMFFSLGAFLGTVILGVLVDRWKMQHVIILMYSGIVLGLLALNLFETLYAMYFAAALVGCFTIGGQMVLYALGSQIYPAKIRGTGVGTAMTVGRFGAMAGPAIAGQVLIMGSGATGLIATSIPGIIVAAILILILLSTMKKRQNIDPINS</sequence>
<dbReference type="Gene3D" id="1.20.1250.20">
    <property type="entry name" value="MFS general substrate transporter like domains"/>
    <property type="match status" value="2"/>
</dbReference>
<evidence type="ECO:0000256" key="2">
    <source>
        <dbReference type="ARBA" id="ARBA00022692"/>
    </source>
</evidence>
<dbReference type="STRING" id="1324350.AOY20_12350"/>
<evidence type="ECO:0000256" key="5">
    <source>
        <dbReference type="SAM" id="Phobius"/>
    </source>
</evidence>
<dbReference type="PANTHER" id="PTHR23508">
    <property type="entry name" value="CARBOXYLIC ACID TRANSPORTER PROTEIN HOMOLOG"/>
    <property type="match status" value="1"/>
</dbReference>
<feature type="transmembrane region" description="Helical" evidence="5">
    <location>
        <begin position="168"/>
        <end position="188"/>
    </location>
</feature>
<dbReference type="Pfam" id="PF07690">
    <property type="entry name" value="MFS_1"/>
    <property type="match status" value="1"/>
</dbReference>
<organism evidence="7 8">
    <name type="scientific">Acinetobacter equi</name>
    <dbReference type="NCBI Taxonomy" id="1324350"/>
    <lineage>
        <taxon>Bacteria</taxon>
        <taxon>Pseudomonadati</taxon>
        <taxon>Pseudomonadota</taxon>
        <taxon>Gammaproteobacteria</taxon>
        <taxon>Moraxellales</taxon>
        <taxon>Moraxellaceae</taxon>
        <taxon>Acinetobacter</taxon>
    </lineage>
</organism>
<dbReference type="SUPFAM" id="SSF103473">
    <property type="entry name" value="MFS general substrate transporter"/>
    <property type="match status" value="1"/>
</dbReference>
<feature type="transmembrane region" description="Helical" evidence="5">
    <location>
        <begin position="259"/>
        <end position="278"/>
    </location>
</feature>
<comment type="subcellular location">
    <subcellularLocation>
        <location evidence="1">Membrane</location>
        <topology evidence="1">Multi-pass membrane protein</topology>
    </subcellularLocation>
</comment>
<evidence type="ECO:0000259" key="6">
    <source>
        <dbReference type="PROSITE" id="PS50850"/>
    </source>
</evidence>
<dbReference type="KEGG" id="aei:AOY20_12350"/>
<dbReference type="CDD" id="cd17365">
    <property type="entry name" value="MFS_PcaK_like"/>
    <property type="match status" value="1"/>
</dbReference>
<feature type="transmembrane region" description="Helical" evidence="5">
    <location>
        <begin position="81"/>
        <end position="100"/>
    </location>
</feature>
<dbReference type="NCBIfam" id="NF008586">
    <property type="entry name" value="PRK11551.1"/>
    <property type="match status" value="1"/>
</dbReference>
<dbReference type="InterPro" id="IPR020846">
    <property type="entry name" value="MFS_dom"/>
</dbReference>
<evidence type="ECO:0000256" key="3">
    <source>
        <dbReference type="ARBA" id="ARBA00022989"/>
    </source>
</evidence>
<feature type="transmembrane region" description="Helical" evidence="5">
    <location>
        <begin position="310"/>
        <end position="331"/>
    </location>
</feature>
<protein>
    <submittedName>
        <fullName evidence="7">MFS transporter</fullName>
    </submittedName>
</protein>
<dbReference type="InterPro" id="IPR005829">
    <property type="entry name" value="Sugar_transporter_CS"/>
</dbReference>
<reference evidence="7 8" key="1">
    <citation type="journal article" date="2015" name="Int. J. Syst. Evol. Microbiol.">
        <title>Acinetobacter equi sp. nov. isolated from horse faeces.</title>
        <authorList>
            <person name="Poppel M.T."/>
            <person name="Skiebe E."/>
            <person name="Laue M."/>
            <person name="Bergmann H."/>
            <person name="Ebersberger I."/>
            <person name="Garn T."/>
            <person name="Fruth A."/>
            <person name="Baumgardt S."/>
            <person name="Busse H.J."/>
            <person name="Wilharm G."/>
        </authorList>
    </citation>
    <scope>NUCLEOTIDE SEQUENCE [LARGE SCALE GENOMIC DNA]</scope>
    <source>
        <strain evidence="7 8">114</strain>
    </source>
</reference>
<dbReference type="PROSITE" id="PS00216">
    <property type="entry name" value="SUGAR_TRANSPORT_1"/>
    <property type="match status" value="1"/>
</dbReference>
<evidence type="ECO:0000313" key="7">
    <source>
        <dbReference type="EMBL" id="ALH96741.1"/>
    </source>
</evidence>
<feature type="transmembrane region" description="Helical" evidence="5">
    <location>
        <begin position="106"/>
        <end position="127"/>
    </location>
</feature>
<feature type="transmembrane region" description="Helical" evidence="5">
    <location>
        <begin position="376"/>
        <end position="395"/>
    </location>
</feature>
<dbReference type="GO" id="GO:0046943">
    <property type="term" value="F:carboxylic acid transmembrane transporter activity"/>
    <property type="evidence" value="ECO:0007669"/>
    <property type="project" value="TreeGrafter"/>
</dbReference>
<dbReference type="AlphaFoldDB" id="A0A0N9VGI1"/>
<proteinExistence type="predicted"/>
<feature type="transmembrane region" description="Helical" evidence="5">
    <location>
        <begin position="139"/>
        <end position="162"/>
    </location>
</feature>
<feature type="transmembrane region" description="Helical" evidence="5">
    <location>
        <begin position="222"/>
        <end position="239"/>
    </location>
</feature>
<keyword evidence="3 5" id="KW-1133">Transmembrane helix</keyword>
<feature type="transmembrane region" description="Helical" evidence="5">
    <location>
        <begin position="12"/>
        <end position="30"/>
    </location>
</feature>
<accession>A0A0N9VGI1</accession>
<keyword evidence="8" id="KW-1185">Reference proteome</keyword>
<feature type="transmembrane region" description="Helical" evidence="5">
    <location>
        <begin position="351"/>
        <end position="370"/>
    </location>
</feature>
<gene>
    <name evidence="7" type="ORF">AOY20_12350</name>
</gene>
<dbReference type="GO" id="GO:0005886">
    <property type="term" value="C:plasma membrane"/>
    <property type="evidence" value="ECO:0007669"/>
    <property type="project" value="TreeGrafter"/>
</dbReference>